<dbReference type="InterPro" id="IPR029021">
    <property type="entry name" value="Prot-tyrosine_phosphatase-like"/>
</dbReference>
<keyword evidence="12" id="KW-1185">Reference proteome</keyword>
<keyword evidence="2" id="KW-0433">Leucine-rich repeat</keyword>
<evidence type="ECO:0000256" key="7">
    <source>
        <dbReference type="ARBA" id="ARBA00022840"/>
    </source>
</evidence>
<dbReference type="GO" id="GO:0004674">
    <property type="term" value="F:protein serine/threonine kinase activity"/>
    <property type="evidence" value="ECO:0007669"/>
    <property type="project" value="UniProtKB-EC"/>
</dbReference>
<dbReference type="SMART" id="SM00220">
    <property type="entry name" value="S_TKc"/>
    <property type="match status" value="1"/>
</dbReference>
<dbReference type="InterPro" id="IPR011009">
    <property type="entry name" value="Kinase-like_dom_sf"/>
</dbReference>
<dbReference type="Pfam" id="PF02225">
    <property type="entry name" value="PA"/>
    <property type="match status" value="1"/>
</dbReference>
<dbReference type="Proteomes" id="UP000011087">
    <property type="component" value="Unassembled WGS sequence"/>
</dbReference>
<dbReference type="PANTHER" id="PTHR43671">
    <property type="entry name" value="SERINE/THREONINE-PROTEIN KINASE NEK"/>
    <property type="match status" value="1"/>
</dbReference>
<dbReference type="PROSITE" id="PS51450">
    <property type="entry name" value="LRR"/>
    <property type="match status" value="1"/>
</dbReference>
<dbReference type="PROSITE" id="PS00108">
    <property type="entry name" value="PROTEIN_KINASE_ST"/>
    <property type="match status" value="1"/>
</dbReference>
<keyword evidence="5" id="KW-0547">Nucleotide-binding</keyword>
<evidence type="ECO:0000256" key="4">
    <source>
        <dbReference type="ARBA" id="ARBA00022737"/>
    </source>
</evidence>
<reference evidence="11" key="3">
    <citation type="submission" date="2016-03" db="UniProtKB">
        <authorList>
            <consortium name="EnsemblProtists"/>
        </authorList>
    </citation>
    <scope>IDENTIFICATION</scope>
</reference>
<dbReference type="Gene3D" id="3.30.200.20">
    <property type="entry name" value="Phosphorylase Kinase, domain 1"/>
    <property type="match status" value="1"/>
</dbReference>
<evidence type="ECO:0000256" key="1">
    <source>
        <dbReference type="ARBA" id="ARBA00012513"/>
    </source>
</evidence>
<protein>
    <recommendedName>
        <fullName evidence="1">non-specific serine/threonine protein kinase</fullName>
        <ecNumber evidence="1">2.7.11.1</ecNumber>
    </recommendedName>
</protein>
<dbReference type="InterPro" id="IPR001611">
    <property type="entry name" value="Leu-rich_rpt"/>
</dbReference>
<proteinExistence type="predicted"/>
<keyword evidence="7" id="KW-0067">ATP-binding</keyword>
<accession>L1IIQ0</accession>
<dbReference type="GO" id="GO:0005737">
    <property type="term" value="C:cytoplasm"/>
    <property type="evidence" value="ECO:0007669"/>
    <property type="project" value="TreeGrafter"/>
</dbReference>
<dbReference type="Gene3D" id="3.90.190.10">
    <property type="entry name" value="Protein tyrosine phosphatase superfamily"/>
    <property type="match status" value="1"/>
</dbReference>
<dbReference type="HOGENOM" id="CLU_228689_0_0_1"/>
<evidence type="ECO:0000256" key="2">
    <source>
        <dbReference type="ARBA" id="ARBA00022614"/>
    </source>
</evidence>
<dbReference type="KEGG" id="gtt:GUITHDRAFT_146123"/>
<feature type="compositionally biased region" description="Basic and acidic residues" evidence="8">
    <location>
        <begin position="1078"/>
        <end position="1098"/>
    </location>
</feature>
<dbReference type="GO" id="GO:0005813">
    <property type="term" value="C:centrosome"/>
    <property type="evidence" value="ECO:0007669"/>
    <property type="project" value="TreeGrafter"/>
</dbReference>
<feature type="region of interest" description="Disordered" evidence="8">
    <location>
        <begin position="457"/>
        <end position="481"/>
    </location>
</feature>
<dbReference type="Gene3D" id="1.10.510.10">
    <property type="entry name" value="Transferase(Phosphotransferase) domain 1"/>
    <property type="match status" value="1"/>
</dbReference>
<dbReference type="SUPFAM" id="SSF52047">
    <property type="entry name" value="RNI-like"/>
    <property type="match status" value="1"/>
</dbReference>
<dbReference type="InterPro" id="IPR000719">
    <property type="entry name" value="Prot_kinase_dom"/>
</dbReference>
<dbReference type="EnsemblProtists" id="EKX35977">
    <property type="protein sequence ID" value="EKX35977"/>
    <property type="gene ID" value="GUITHDRAFT_146123"/>
</dbReference>
<evidence type="ECO:0000313" key="11">
    <source>
        <dbReference type="EnsemblProtists" id="EKX35977"/>
    </source>
</evidence>
<dbReference type="GO" id="GO:0005634">
    <property type="term" value="C:nucleus"/>
    <property type="evidence" value="ECO:0007669"/>
    <property type="project" value="TreeGrafter"/>
</dbReference>
<organism evidence="10">
    <name type="scientific">Guillardia theta (strain CCMP2712)</name>
    <name type="common">Cryptophyte</name>
    <dbReference type="NCBI Taxonomy" id="905079"/>
    <lineage>
        <taxon>Eukaryota</taxon>
        <taxon>Cryptophyceae</taxon>
        <taxon>Pyrenomonadales</taxon>
        <taxon>Geminigeraceae</taxon>
        <taxon>Guillardia</taxon>
    </lineage>
</organism>
<feature type="compositionally biased region" description="Gly residues" evidence="8">
    <location>
        <begin position="1303"/>
        <end position="1314"/>
    </location>
</feature>
<evidence type="ECO:0000256" key="6">
    <source>
        <dbReference type="ARBA" id="ARBA00022777"/>
    </source>
</evidence>
<keyword evidence="4" id="KW-0677">Repeat</keyword>
<gene>
    <name evidence="10" type="ORF">GUITHDRAFT_146123</name>
</gene>
<reference evidence="12" key="2">
    <citation type="submission" date="2012-11" db="EMBL/GenBank/DDBJ databases">
        <authorList>
            <person name="Kuo A."/>
            <person name="Curtis B.A."/>
            <person name="Tanifuji G."/>
            <person name="Burki F."/>
            <person name="Gruber A."/>
            <person name="Irimia M."/>
            <person name="Maruyama S."/>
            <person name="Arias M.C."/>
            <person name="Ball S.G."/>
            <person name="Gile G.H."/>
            <person name="Hirakawa Y."/>
            <person name="Hopkins J.F."/>
            <person name="Rensing S.A."/>
            <person name="Schmutz J."/>
            <person name="Symeonidi A."/>
            <person name="Elias M."/>
            <person name="Eveleigh R.J."/>
            <person name="Herman E.K."/>
            <person name="Klute M.J."/>
            <person name="Nakayama T."/>
            <person name="Obornik M."/>
            <person name="Reyes-Prieto A."/>
            <person name="Armbrust E.V."/>
            <person name="Aves S.J."/>
            <person name="Beiko R.G."/>
            <person name="Coutinho P."/>
            <person name="Dacks J.B."/>
            <person name="Durnford D.G."/>
            <person name="Fast N.M."/>
            <person name="Green B.R."/>
            <person name="Grisdale C."/>
            <person name="Hempe F."/>
            <person name="Henrissat B."/>
            <person name="Hoppner M.P."/>
            <person name="Ishida K.-I."/>
            <person name="Kim E."/>
            <person name="Koreny L."/>
            <person name="Kroth P.G."/>
            <person name="Liu Y."/>
            <person name="Malik S.-B."/>
            <person name="Maier U.G."/>
            <person name="McRose D."/>
            <person name="Mock T."/>
            <person name="Neilson J.A."/>
            <person name="Onodera N.T."/>
            <person name="Poole A.M."/>
            <person name="Pritham E.J."/>
            <person name="Richards T.A."/>
            <person name="Rocap G."/>
            <person name="Roy S.W."/>
            <person name="Sarai C."/>
            <person name="Schaack S."/>
            <person name="Shirato S."/>
            <person name="Slamovits C.H."/>
            <person name="Spencer D.F."/>
            <person name="Suzuki S."/>
            <person name="Worden A.Z."/>
            <person name="Zauner S."/>
            <person name="Barry K."/>
            <person name="Bell C."/>
            <person name="Bharti A.K."/>
            <person name="Crow J.A."/>
            <person name="Grimwood J."/>
            <person name="Kramer R."/>
            <person name="Lindquist E."/>
            <person name="Lucas S."/>
            <person name="Salamov A."/>
            <person name="McFadden G.I."/>
            <person name="Lane C.E."/>
            <person name="Keeling P.J."/>
            <person name="Gray M.W."/>
            <person name="Grigoriev I.V."/>
            <person name="Archibald J.M."/>
        </authorList>
    </citation>
    <scope>NUCLEOTIDE SEQUENCE</scope>
    <source>
        <strain evidence="12">CCMP2712</strain>
    </source>
</reference>
<name>L1IIQ0_GUITC</name>
<feature type="compositionally biased region" description="Polar residues" evidence="8">
    <location>
        <begin position="458"/>
        <end position="480"/>
    </location>
</feature>
<dbReference type="SUPFAM" id="SSF56112">
    <property type="entry name" value="Protein kinase-like (PK-like)"/>
    <property type="match status" value="1"/>
</dbReference>
<dbReference type="PROSITE" id="PS50011">
    <property type="entry name" value="PROTEIN_KINASE_DOM"/>
    <property type="match status" value="1"/>
</dbReference>
<dbReference type="PANTHER" id="PTHR43671:SF13">
    <property type="entry name" value="SERINE_THREONINE-PROTEIN KINASE NEK2"/>
    <property type="match status" value="1"/>
</dbReference>
<keyword evidence="3" id="KW-0808">Transferase</keyword>
<dbReference type="CDD" id="cd00180">
    <property type="entry name" value="PKc"/>
    <property type="match status" value="1"/>
</dbReference>
<evidence type="ECO:0000313" key="12">
    <source>
        <dbReference type="Proteomes" id="UP000011087"/>
    </source>
</evidence>
<feature type="region of interest" description="Disordered" evidence="8">
    <location>
        <begin position="1059"/>
        <end position="1183"/>
    </location>
</feature>
<feature type="compositionally biased region" description="Gly residues" evidence="8">
    <location>
        <begin position="1201"/>
        <end position="1210"/>
    </location>
</feature>
<dbReference type="Gene3D" id="3.80.10.10">
    <property type="entry name" value="Ribonuclease Inhibitor"/>
    <property type="match status" value="1"/>
</dbReference>
<feature type="compositionally biased region" description="Basic and acidic residues" evidence="8">
    <location>
        <begin position="590"/>
        <end position="603"/>
    </location>
</feature>
<evidence type="ECO:0000256" key="5">
    <source>
        <dbReference type="ARBA" id="ARBA00022741"/>
    </source>
</evidence>
<dbReference type="GO" id="GO:0007059">
    <property type="term" value="P:chromosome segregation"/>
    <property type="evidence" value="ECO:0007669"/>
    <property type="project" value="TreeGrafter"/>
</dbReference>
<sequence length="2478" mass="274588">MAGGEGLPYGVAERGWSTAWRLKRRFQRSCEDEKGRKIFLLRNDDADRVFSLLPPGSAFLRSQASARAGMPVVLSYRLRVSVHHHALSGVVARWRMRKQGPASCVLDDKSLNLVERISGRWLGEFEKFLVEVASYRNFIDRDVSAIFVRLELKYRDLLICRCRAHQLLMCKMEEEEIETAVIVLNFEACSIELHDSTQTHIITSLEQALNAFHVRRKHKASPLLLKANKNAGSSISMKGAEFVGSYNIESVAEELSRAISERQDEHMQVLLKAMRGSMVLLDKAGQVLDDRMQAILSHVLIDYETERDLHTDTIAVLKALFDLEPDLINLFGPKLIAKLELAADNGTNLQRAMANMDSLLQHSLPSRKFFLKNDQFQSLICRLHHRFSPVKELKADYLDEWNDTDSRDEEEGVIDVEYQRIEDGEAEDMRQCVKTREYSSASALSYMSNSRDLAFMSPKSSSALPSHRSQNGGEESTSSPACIPKLKLVGLSALDSPMRSSTRSSRRQVALPHVAIHLDSPQSAADSATRRNSQFPSLDLDSSRLGVFDRRSALEELQLVAQNVSRYYIAADMAAMSSQRPGHANVSPESCRDEETSGDRDMAQSESASKSSYVAGRKLDIFLVILQLLSVMNIESDWIEQHVNLLFLEFSHCFRTSSLPDCLPALCEVLKGYQAVTERRLVELSTLLGSFNDLSKVGSDSLTAINKVDLFVFRLSDQLSCATDSPNVFGSSSLALALKMLSSYVNLRSSHLIKMHVIFLCMETLLKVKYILMANSALIADFNILYIVCFHTWLELMDSLVVQLLEESFQSYWFSIIFEDEVFCEIVQEYSKAVSSDDMLGLDFKGYETFLYAQGDIHGGDGYRAVEALKVQVFRHYSICMKILNVRFEKSSRLNEFLRASHEPTHDENAVSFDLLCSKFAFLISAKAGIVLESLPSTPRGEEMALVREIFAFLVTCFESGVMQTFMPRMLIDDYVGFHFLGFLRFSQVVGDRVASEMSRLHLHVLIQLSGSQTPSIKQRFTALRVVNWISLQMDLEYESNGHVGVDLTSVADTSRFTPSVKMSSSKKVSRRTRNGLKSRDKDKSLRGGTRACDDSLEMRQPVDPSMTDVENENCNSNKKSSKKKLNFNQEHFNDSSTLPIHKRPAPESLKDTKTRQNLEGYKSGSTGSSINRGQTSASPNTKANSITILGLKLPAGAVKGGGSGGTGGGEGRRGGGRVGVIDGVGERGLARRRGHRGVQAAAEHDQAAARRRPARASRGAGGGGERRRRARRSRRRRRRTGEGGKRGGGKPGGLGLNLAGVSAGGGGGGSGGDEVGEREPPSWVRQHSKAREEEGEEEGEAEVEVEFEKATFGGEEDVEGRAVRAVPIQAERELENAGAVEGAIVVVERGGVSFVEKARRVTAAGGIGMIVINTAEELYRCTGAGEDVKIPVVCVRKGGGEQLEDGASVRLRGVKYGSGVMVFTKGGRRRRSIGGTEGSRSGQGQQGRGGLGLKLPAGAVKGGGSGGQEEGRGGGEEGGWESSTGSESEDSLGDVDIEEYKRLRSTIKLRLNDSDHELAGSRHMEAREVESVSGISRHRSSLPLIRLLKPLPRSPSSRRDEFVVESEDSGAFSLLSKSVDSSNPKFQLAMCKSLADKEGFQVKDKDKDKSRSSRSLQLGPEALSKNSTYYRGRETRILYQDLEFHCMVLELALKLLMSSDGPLLDWYHLQQFPLEHHRPNLAFLLRTHLNHPANEEVLSLLLPRILALGEKGHRLMKLLCSKLFDPSRYSNRDPNIRYRGAFGTVYKASLTSEPFQVAVKVIELPKTMTDACTLLDLYTEVAIMEALHKEARVCYLYDYGVDANHCYIVTAWYSMSLKEWRTRQCKDVLTAQTVLLLSIGSRVIQAVCRLHHVGVVHYDLKCDNVLVMPLKGETEETIVRQRGPSPDFEVVLADFGESKLFSAHQDACTVRNRGTEYNKSPEMLTVANASRKEKASYDRRKKGGAGKPSDVWGLACLLYELLTGEFLFYDEDWIRFFIRVTGSSTEDLLPSDRLAPLQQLPQGHLLVDFFKAILIRDPNLRPSVLEVQQRWESVCASMSVRLSVEDLSPSSSHVLDLTASSVGQNLVNANGFLYRERPLASEADLRLRGKARPEEVEMVDGKRVSSFRDLGVGYLLDCTGSGASEHGLPGVSCYHSALPSLLSGRETSGGQGKEVEVMPGISGDLPIAYLASDLKMVEMARREGLAVLIFDEAGGGVCAACVAIAWLMQAERLPLMQAYLHVKERIPFLDLPVPFIHLLGSWRLVIIDRQRHEDQEAPRFENLTGSLHTPRQLSSSRLYSRPAKARLMGRPQEQVKTLRTPSFDFVPLKHGTGIRADASFRAGEIIERVRREMAGEELQLLHQGVEDEWAFQLGRSLGDRGSRVRALDLSSNRIGQVGCDGIAEGLSRNSSLQELNLSHNLIDLVALEVLNLSYNKFSASHDRPASSPRTCILCRIK</sequence>
<dbReference type="GeneID" id="17292730"/>
<dbReference type="OrthoDB" id="30541at2759"/>
<dbReference type="STRING" id="905079.L1IIQ0"/>
<dbReference type="SUPFAM" id="SSF52025">
    <property type="entry name" value="PA domain"/>
    <property type="match status" value="1"/>
</dbReference>
<dbReference type="EMBL" id="JH993081">
    <property type="protein sequence ID" value="EKX35977.1"/>
    <property type="molecule type" value="Genomic_DNA"/>
</dbReference>
<feature type="compositionally biased region" description="Basic residues" evidence="8">
    <location>
        <begin position="1267"/>
        <end position="1280"/>
    </location>
</feature>
<dbReference type="EC" id="2.7.11.1" evidence="1"/>
<dbReference type="eggNOG" id="KOG0198">
    <property type="taxonomic scope" value="Eukaryota"/>
</dbReference>
<feature type="region of interest" description="Disordered" evidence="8">
    <location>
        <begin position="579"/>
        <end position="608"/>
    </location>
</feature>
<feature type="compositionally biased region" description="Basic residues" evidence="8">
    <location>
        <begin position="1068"/>
        <end position="1077"/>
    </location>
</feature>
<evidence type="ECO:0000259" key="9">
    <source>
        <dbReference type="PROSITE" id="PS50011"/>
    </source>
</evidence>
<dbReference type="Gene3D" id="3.50.30.30">
    <property type="match status" value="1"/>
</dbReference>
<dbReference type="InterPro" id="IPR003137">
    <property type="entry name" value="PA_domain"/>
</dbReference>
<dbReference type="InterPro" id="IPR046450">
    <property type="entry name" value="PA_dom_sf"/>
</dbReference>
<dbReference type="RefSeq" id="XP_005822957.1">
    <property type="nucleotide sequence ID" value="XM_005822900.1"/>
</dbReference>
<dbReference type="Pfam" id="PF00069">
    <property type="entry name" value="Pkinase"/>
    <property type="match status" value="1"/>
</dbReference>
<reference evidence="10 12" key="1">
    <citation type="journal article" date="2012" name="Nature">
        <title>Algal genomes reveal evolutionary mosaicism and the fate of nucleomorphs.</title>
        <authorList>
            <consortium name="DOE Joint Genome Institute"/>
            <person name="Curtis B.A."/>
            <person name="Tanifuji G."/>
            <person name="Burki F."/>
            <person name="Gruber A."/>
            <person name="Irimia M."/>
            <person name="Maruyama S."/>
            <person name="Arias M.C."/>
            <person name="Ball S.G."/>
            <person name="Gile G.H."/>
            <person name="Hirakawa Y."/>
            <person name="Hopkins J.F."/>
            <person name="Kuo A."/>
            <person name="Rensing S.A."/>
            <person name="Schmutz J."/>
            <person name="Symeonidi A."/>
            <person name="Elias M."/>
            <person name="Eveleigh R.J."/>
            <person name="Herman E.K."/>
            <person name="Klute M.J."/>
            <person name="Nakayama T."/>
            <person name="Obornik M."/>
            <person name="Reyes-Prieto A."/>
            <person name="Armbrust E.V."/>
            <person name="Aves S.J."/>
            <person name="Beiko R.G."/>
            <person name="Coutinho P."/>
            <person name="Dacks J.B."/>
            <person name="Durnford D.G."/>
            <person name="Fast N.M."/>
            <person name="Green B.R."/>
            <person name="Grisdale C.J."/>
            <person name="Hempel F."/>
            <person name="Henrissat B."/>
            <person name="Hoppner M.P."/>
            <person name="Ishida K."/>
            <person name="Kim E."/>
            <person name="Koreny L."/>
            <person name="Kroth P.G."/>
            <person name="Liu Y."/>
            <person name="Malik S.B."/>
            <person name="Maier U.G."/>
            <person name="McRose D."/>
            <person name="Mock T."/>
            <person name="Neilson J.A."/>
            <person name="Onodera N.T."/>
            <person name="Poole A.M."/>
            <person name="Pritham E.J."/>
            <person name="Richards T.A."/>
            <person name="Rocap G."/>
            <person name="Roy S.W."/>
            <person name="Sarai C."/>
            <person name="Schaack S."/>
            <person name="Shirato S."/>
            <person name="Slamovits C.H."/>
            <person name="Spencer D.F."/>
            <person name="Suzuki S."/>
            <person name="Worden A.Z."/>
            <person name="Zauner S."/>
            <person name="Barry K."/>
            <person name="Bell C."/>
            <person name="Bharti A.K."/>
            <person name="Crow J.A."/>
            <person name="Grimwood J."/>
            <person name="Kramer R."/>
            <person name="Lindquist E."/>
            <person name="Lucas S."/>
            <person name="Salamov A."/>
            <person name="McFadden G.I."/>
            <person name="Lane C.E."/>
            <person name="Keeling P.J."/>
            <person name="Gray M.W."/>
            <person name="Grigoriev I.V."/>
            <person name="Archibald J.M."/>
        </authorList>
    </citation>
    <scope>NUCLEOTIDE SEQUENCE</scope>
    <source>
        <strain evidence="10 12">CCMP2712</strain>
    </source>
</reference>
<feature type="compositionally biased region" description="Polar residues" evidence="8">
    <location>
        <begin position="1164"/>
        <end position="1183"/>
    </location>
</feature>
<feature type="region of interest" description="Disordered" evidence="8">
    <location>
        <begin position="1468"/>
        <end position="1536"/>
    </location>
</feature>
<evidence type="ECO:0000313" key="10">
    <source>
        <dbReference type="EMBL" id="EKX35977.1"/>
    </source>
</evidence>
<evidence type="ECO:0000256" key="3">
    <source>
        <dbReference type="ARBA" id="ARBA00022679"/>
    </source>
</evidence>
<dbReference type="GO" id="GO:0005524">
    <property type="term" value="F:ATP binding"/>
    <property type="evidence" value="ECO:0007669"/>
    <property type="project" value="UniProtKB-KW"/>
</dbReference>
<dbReference type="InterPro" id="IPR050660">
    <property type="entry name" value="NEK_Ser/Thr_kinase"/>
</dbReference>
<feature type="domain" description="Protein kinase" evidence="9">
    <location>
        <begin position="1772"/>
        <end position="2073"/>
    </location>
</feature>
<dbReference type="PaxDb" id="55529-EKX35977"/>
<feature type="region of interest" description="Disordered" evidence="8">
    <location>
        <begin position="1201"/>
        <end position="1342"/>
    </location>
</feature>
<evidence type="ECO:0000256" key="8">
    <source>
        <dbReference type="SAM" id="MobiDB-lite"/>
    </source>
</evidence>
<dbReference type="InterPro" id="IPR032675">
    <property type="entry name" value="LRR_dom_sf"/>
</dbReference>
<feature type="compositionally biased region" description="Basic and acidic residues" evidence="8">
    <location>
        <begin position="1145"/>
        <end position="1157"/>
    </location>
</feature>
<keyword evidence="6" id="KW-0418">Kinase</keyword>
<dbReference type="InterPro" id="IPR008271">
    <property type="entry name" value="Ser/Thr_kinase_AS"/>
</dbReference>